<dbReference type="Pfam" id="PF10082">
    <property type="entry name" value="BBP2_2"/>
    <property type="match status" value="1"/>
</dbReference>
<dbReference type="EMBL" id="JWSY01000011">
    <property type="protein sequence ID" value="KIC58437.1"/>
    <property type="molecule type" value="Genomic_DNA"/>
</dbReference>
<evidence type="ECO:0000313" key="2">
    <source>
        <dbReference type="EMBL" id="KIC58437.1"/>
    </source>
</evidence>
<comment type="caution">
    <text evidence="2">The sequence shown here is derived from an EMBL/GenBank/DDBJ whole genome shotgun (WGS) entry which is preliminary data.</text>
</comment>
<organism evidence="2 3">
    <name type="scientific">Brevundimonas nasdae</name>
    <dbReference type="NCBI Taxonomy" id="172043"/>
    <lineage>
        <taxon>Bacteria</taxon>
        <taxon>Pseudomonadati</taxon>
        <taxon>Pseudomonadota</taxon>
        <taxon>Alphaproteobacteria</taxon>
        <taxon>Caulobacterales</taxon>
        <taxon>Caulobacteraceae</taxon>
        <taxon>Brevundimonas</taxon>
    </lineage>
</organism>
<dbReference type="InterPro" id="IPR018759">
    <property type="entry name" value="BBP2_2"/>
</dbReference>
<evidence type="ECO:0000313" key="3">
    <source>
        <dbReference type="Proteomes" id="UP000031166"/>
    </source>
</evidence>
<name>A0A0B4CPP8_9CAUL</name>
<feature type="chain" id="PRO_5002102187" description="Outer membrane protein beta-barrel domain-containing protein" evidence="1">
    <location>
        <begin position="31"/>
        <end position="426"/>
    </location>
</feature>
<feature type="signal peptide" evidence="1">
    <location>
        <begin position="1"/>
        <end position="30"/>
    </location>
</feature>
<dbReference type="STRING" id="172043.RM53_08535"/>
<evidence type="ECO:0000256" key="1">
    <source>
        <dbReference type="SAM" id="SignalP"/>
    </source>
</evidence>
<dbReference type="AlphaFoldDB" id="A0A0B4CPP8"/>
<sequence>MMMLRYTALAAGLGSIAAASFGAGAAHAQAADLFARDRGVSVKERPHPEYEALGARAGVWLAYPKLQADAGYDSNVLATDENEISDTIITLSPEVEVESDWGRHSVTGYARGKITRYLDNDSENTETWAVGGAGRYDIQRGRNIRGDLNYAREVEPRTASNTPASIAEPIEYDRYGGTLGSTWTFNRLRLVGTAGVQTYDYQDGISNSGVVVPQNTRDQTTTTASVRADYAISPATAVFLQFEGNQRRFDNGDILTPLRNSDGVNLLAGANFELGALVRGDVGLGYISQSFDNPLYGKLDGFSGRGRLDYFVTPLVTLGVNANRSVVDSGIIGSAGILTTRLEGTVDYEFRRNIIVEGRVGKLVEEFDTLDRQNDTYYGGLRATYLLNRSVGVTGSYAYETRQSSGAAAINDYAAHRFILSLVLQY</sequence>
<proteinExistence type="predicted"/>
<dbReference type="Proteomes" id="UP000031166">
    <property type="component" value="Unassembled WGS sequence"/>
</dbReference>
<gene>
    <name evidence="2" type="ORF">RM53_08535</name>
</gene>
<protein>
    <recommendedName>
        <fullName evidence="4">Outer membrane protein beta-barrel domain-containing protein</fullName>
    </recommendedName>
</protein>
<evidence type="ECO:0008006" key="4">
    <source>
        <dbReference type="Google" id="ProtNLM"/>
    </source>
</evidence>
<keyword evidence="1" id="KW-0732">Signal</keyword>
<reference evidence="2 3" key="1">
    <citation type="submission" date="2014-12" db="EMBL/GenBank/DDBJ databases">
        <title>Genome sequencing of Brevundimonas nasdae TPW30.</title>
        <authorList>
            <person name="Tan P.W."/>
            <person name="Chan K.-G."/>
        </authorList>
    </citation>
    <scope>NUCLEOTIDE SEQUENCE [LARGE SCALE GENOMIC DNA]</scope>
    <source>
        <strain evidence="2 3">TPW30</strain>
    </source>
</reference>
<accession>A0A0B4CPP8</accession>
<dbReference type="RefSeq" id="WP_039245909.1">
    <property type="nucleotide sequence ID" value="NZ_JWSY01000011.1"/>
</dbReference>